<dbReference type="AlphaFoldDB" id="A0A251X9M0"/>
<evidence type="ECO:0000256" key="15">
    <source>
        <dbReference type="SAM" id="Phobius"/>
    </source>
</evidence>
<protein>
    <recommendedName>
        <fullName evidence="14">Disulfide bond formation protein B</fullName>
    </recommendedName>
    <alternativeName>
        <fullName evidence="14">Disulfide oxidoreductase</fullName>
    </alternativeName>
</protein>
<keyword evidence="10 14" id="KW-0472">Membrane</keyword>
<evidence type="ECO:0000256" key="6">
    <source>
        <dbReference type="ARBA" id="ARBA00022692"/>
    </source>
</evidence>
<feature type="transmembrane region" description="Helical" evidence="15">
    <location>
        <begin position="75"/>
        <end position="94"/>
    </location>
</feature>
<keyword evidence="11 14" id="KW-1015">Disulfide bond</keyword>
<comment type="caution">
    <text evidence="16">The sequence shown here is derived from an EMBL/GenBank/DDBJ whole genome shotgun (WGS) entry which is preliminary data.</text>
</comment>
<evidence type="ECO:0000256" key="4">
    <source>
        <dbReference type="ARBA" id="ARBA00022475"/>
    </source>
</evidence>
<feature type="topological domain" description="Periplasmic" evidence="14">
    <location>
        <begin position="32"/>
        <end position="49"/>
    </location>
</feature>
<evidence type="ECO:0000256" key="7">
    <source>
        <dbReference type="ARBA" id="ARBA00022982"/>
    </source>
</evidence>
<dbReference type="Pfam" id="PF02600">
    <property type="entry name" value="DsbB"/>
    <property type="match status" value="1"/>
</dbReference>
<evidence type="ECO:0000256" key="3">
    <source>
        <dbReference type="ARBA" id="ARBA00022448"/>
    </source>
</evidence>
<dbReference type="Gene3D" id="1.20.1550.10">
    <property type="entry name" value="DsbB-like"/>
    <property type="match status" value="1"/>
</dbReference>
<feature type="topological domain" description="Cytoplasmic" evidence="14">
    <location>
        <begin position="1"/>
        <end position="14"/>
    </location>
</feature>
<dbReference type="InterPro" id="IPR023380">
    <property type="entry name" value="DsbB-like_sf"/>
</dbReference>
<gene>
    <name evidence="14" type="primary">dsbB</name>
    <name evidence="16" type="ORF">TPSD3_09335</name>
</gene>
<feature type="transmembrane region" description="Helical" evidence="15">
    <location>
        <begin position="12"/>
        <end position="31"/>
    </location>
</feature>
<keyword evidence="9 14" id="KW-0560">Oxidoreductase</keyword>
<comment type="similarity">
    <text evidence="2 14">Belongs to the DsbB family.</text>
</comment>
<keyword evidence="6 14" id="KW-0812">Transmembrane</keyword>
<dbReference type="PANTHER" id="PTHR36570:SF3">
    <property type="entry name" value="DISULFIDE BOND FORMATION PROTEIN B"/>
    <property type="match status" value="1"/>
</dbReference>
<dbReference type="RefSeq" id="WP_245391553.1">
    <property type="nucleotide sequence ID" value="NZ_MSLT01000012.1"/>
</dbReference>
<keyword evidence="4 14" id="KW-1003">Cell membrane</keyword>
<evidence type="ECO:0000313" key="17">
    <source>
        <dbReference type="Proteomes" id="UP000194798"/>
    </source>
</evidence>
<sequence>MDFFLRMTHSPRAIYGVIFLSCVALLGMGYYMEYAKGLIPCPLCMAQRLFYMGLGVVALLGVLHGSRGILNRINAFFALLFAVGGATIAGRQVWLQHLPADQVPSCGADFDFIVSHFPLLKAIETLWQGSGDCAEVQWQFLGLSIAGWSLVWFVFFTVIALYLLIRRFPAQ</sequence>
<dbReference type="GO" id="GO:0009055">
    <property type="term" value="F:electron transfer activity"/>
    <property type="evidence" value="ECO:0007669"/>
    <property type="project" value="UniProtKB-UniRule"/>
</dbReference>
<dbReference type="GO" id="GO:0015035">
    <property type="term" value="F:protein-disulfide reductase activity"/>
    <property type="evidence" value="ECO:0007669"/>
    <property type="project" value="UniProtKB-UniRule"/>
</dbReference>
<keyword evidence="7 14" id="KW-0249">Electron transport</keyword>
<comment type="caution">
    <text evidence="14">Lacks conserved residue(s) required for the propagation of feature annotation.</text>
</comment>
<keyword evidence="13 14" id="KW-0676">Redox-active center</keyword>
<evidence type="ECO:0000256" key="10">
    <source>
        <dbReference type="ARBA" id="ARBA00023136"/>
    </source>
</evidence>
<keyword evidence="3 14" id="KW-0813">Transport</keyword>
<evidence type="ECO:0000256" key="14">
    <source>
        <dbReference type="HAMAP-Rule" id="MF_00286"/>
    </source>
</evidence>
<evidence type="ECO:0000256" key="2">
    <source>
        <dbReference type="ARBA" id="ARBA00008823"/>
    </source>
</evidence>
<dbReference type="InterPro" id="IPR050183">
    <property type="entry name" value="DsbB"/>
</dbReference>
<feature type="transmembrane region" description="Helical" evidence="15">
    <location>
        <begin position="37"/>
        <end position="63"/>
    </location>
</feature>
<dbReference type="InterPro" id="IPR022920">
    <property type="entry name" value="Disulphide_bond_form_DsbB"/>
</dbReference>
<evidence type="ECO:0000313" key="16">
    <source>
        <dbReference type="EMBL" id="OUD14494.1"/>
    </source>
</evidence>
<evidence type="ECO:0000256" key="1">
    <source>
        <dbReference type="ARBA" id="ARBA00004429"/>
    </source>
</evidence>
<reference evidence="16 17" key="1">
    <citation type="submission" date="2016-12" db="EMBL/GenBank/DDBJ databases">
        <title>Thioflexothrix psekupsii D3 genome sequencing and assembly.</title>
        <authorList>
            <person name="Fomenkov A."/>
            <person name="Vincze T."/>
            <person name="Grabovich M."/>
            <person name="Anton B.P."/>
            <person name="Dubinina G."/>
            <person name="Orlova M."/>
            <person name="Belousova E."/>
            <person name="Roberts R.J."/>
        </authorList>
    </citation>
    <scope>NUCLEOTIDE SEQUENCE [LARGE SCALE GENOMIC DNA]</scope>
    <source>
        <strain evidence="16">D3</strain>
    </source>
</reference>
<accession>A0A251X9M0</accession>
<evidence type="ECO:0000256" key="11">
    <source>
        <dbReference type="ARBA" id="ARBA00023157"/>
    </source>
</evidence>
<dbReference type="GO" id="GO:0005886">
    <property type="term" value="C:plasma membrane"/>
    <property type="evidence" value="ECO:0007669"/>
    <property type="project" value="UniProtKB-SubCell"/>
</dbReference>
<dbReference type="PANTHER" id="PTHR36570">
    <property type="entry name" value="DISULFIDE BOND FORMATION PROTEIN B"/>
    <property type="match status" value="1"/>
</dbReference>
<feature type="topological domain" description="Cytoplasmic" evidence="14">
    <location>
        <begin position="167"/>
        <end position="171"/>
    </location>
</feature>
<dbReference type="InterPro" id="IPR003752">
    <property type="entry name" value="DiS_bond_form_DsbB/BdbC"/>
</dbReference>
<dbReference type="SUPFAM" id="SSF158442">
    <property type="entry name" value="DsbB-like"/>
    <property type="match status" value="1"/>
</dbReference>
<evidence type="ECO:0000256" key="5">
    <source>
        <dbReference type="ARBA" id="ARBA00022519"/>
    </source>
</evidence>
<keyword evidence="12 14" id="KW-0143">Chaperone</keyword>
<dbReference type="GO" id="GO:0006457">
    <property type="term" value="P:protein folding"/>
    <property type="evidence" value="ECO:0007669"/>
    <property type="project" value="InterPro"/>
</dbReference>
<comment type="subcellular location">
    <subcellularLocation>
        <location evidence="1">Cell inner membrane</location>
        <topology evidence="1">Multi-pass membrane protein</topology>
    </subcellularLocation>
    <subcellularLocation>
        <location evidence="14">Cell membrane</location>
        <topology evidence="14">Multi-pass membrane protein</topology>
    </subcellularLocation>
</comment>
<feature type="disulfide bond" description="Redox-active" evidence="14">
    <location>
        <begin position="41"/>
        <end position="44"/>
    </location>
</feature>
<feature type="topological domain" description="Cytoplasmic" evidence="14">
    <location>
        <begin position="67"/>
        <end position="72"/>
    </location>
</feature>
<comment type="function">
    <text evidence="14">Required for disulfide bond formation in some periplasmic proteins. Acts by oxidizing the DsbA protein.</text>
</comment>
<keyword evidence="5" id="KW-0997">Cell inner membrane</keyword>
<proteinExistence type="inferred from homology"/>
<name>A0A251X9M0_9GAMM</name>
<keyword evidence="8 14" id="KW-1133">Transmembrane helix</keyword>
<dbReference type="EMBL" id="MSLT01000012">
    <property type="protein sequence ID" value="OUD14494.1"/>
    <property type="molecule type" value="Genomic_DNA"/>
</dbReference>
<keyword evidence="17" id="KW-1185">Reference proteome</keyword>
<dbReference type="Proteomes" id="UP000194798">
    <property type="component" value="Unassembled WGS sequence"/>
</dbReference>
<organism evidence="16 17">
    <name type="scientific">Thioflexithrix psekupsensis</name>
    <dbReference type="NCBI Taxonomy" id="1570016"/>
    <lineage>
        <taxon>Bacteria</taxon>
        <taxon>Pseudomonadati</taxon>
        <taxon>Pseudomonadota</taxon>
        <taxon>Gammaproteobacteria</taxon>
        <taxon>Thiotrichales</taxon>
        <taxon>Thioflexithrix</taxon>
    </lineage>
</organism>
<evidence type="ECO:0000256" key="9">
    <source>
        <dbReference type="ARBA" id="ARBA00023002"/>
    </source>
</evidence>
<evidence type="ECO:0000256" key="13">
    <source>
        <dbReference type="ARBA" id="ARBA00023284"/>
    </source>
</evidence>
<dbReference type="HAMAP" id="MF_00286">
    <property type="entry name" value="DsbB"/>
    <property type="match status" value="1"/>
</dbReference>
<evidence type="ECO:0000256" key="8">
    <source>
        <dbReference type="ARBA" id="ARBA00022989"/>
    </source>
</evidence>
<feature type="transmembrane region" description="Helical" evidence="15">
    <location>
        <begin position="145"/>
        <end position="165"/>
    </location>
</feature>
<evidence type="ECO:0000256" key="12">
    <source>
        <dbReference type="ARBA" id="ARBA00023186"/>
    </source>
</evidence>